<dbReference type="GO" id="GO:0006629">
    <property type="term" value="P:lipid metabolic process"/>
    <property type="evidence" value="ECO:0007669"/>
    <property type="project" value="InterPro"/>
</dbReference>
<dbReference type="EMBL" id="KI912114">
    <property type="protein sequence ID" value="ETS79354.1"/>
    <property type="molecule type" value="Genomic_DNA"/>
</dbReference>
<dbReference type="InParanoid" id="W3X012"/>
<accession>W3X012</accession>
<dbReference type="InterPro" id="IPR051057">
    <property type="entry name" value="PI-PLC_domain"/>
</dbReference>
<keyword evidence="2" id="KW-1185">Reference proteome</keyword>
<organism evidence="1 2">
    <name type="scientific">Pestalotiopsis fici (strain W106-1 / CGMCC3.15140)</name>
    <dbReference type="NCBI Taxonomy" id="1229662"/>
    <lineage>
        <taxon>Eukaryota</taxon>
        <taxon>Fungi</taxon>
        <taxon>Dikarya</taxon>
        <taxon>Ascomycota</taxon>
        <taxon>Pezizomycotina</taxon>
        <taxon>Sordariomycetes</taxon>
        <taxon>Xylariomycetidae</taxon>
        <taxon>Amphisphaeriales</taxon>
        <taxon>Sporocadaceae</taxon>
        <taxon>Pestalotiopsis</taxon>
    </lineage>
</organism>
<evidence type="ECO:0008006" key="3">
    <source>
        <dbReference type="Google" id="ProtNLM"/>
    </source>
</evidence>
<dbReference type="SUPFAM" id="SSF51695">
    <property type="entry name" value="PLC-like phosphodiesterases"/>
    <property type="match status" value="1"/>
</dbReference>
<dbReference type="OrthoDB" id="1046782at2759"/>
<dbReference type="RefSeq" id="XP_007835979.1">
    <property type="nucleotide sequence ID" value="XM_007837788.1"/>
</dbReference>
<dbReference type="KEGG" id="pfy:PFICI_09207"/>
<dbReference type="AlphaFoldDB" id="W3X012"/>
<evidence type="ECO:0000313" key="1">
    <source>
        <dbReference type="EMBL" id="ETS79354.1"/>
    </source>
</evidence>
<protein>
    <recommendedName>
        <fullName evidence="3">Phosphatidylinositol-specific phospholipase C X domain-containing protein</fullName>
    </recommendedName>
</protein>
<dbReference type="HOGENOM" id="CLU_373460_0_0_1"/>
<dbReference type="Gene3D" id="3.20.20.190">
    <property type="entry name" value="Phosphatidylinositol (PI) phosphodiesterase"/>
    <property type="match status" value="1"/>
</dbReference>
<dbReference type="OMA" id="ENISTWM"/>
<dbReference type="eggNOG" id="ENOG502T6H2">
    <property type="taxonomic scope" value="Eukaryota"/>
</dbReference>
<gene>
    <name evidence="1" type="ORF">PFICI_09207</name>
</gene>
<dbReference type="Proteomes" id="UP000030651">
    <property type="component" value="Unassembled WGS sequence"/>
</dbReference>
<name>W3X012_PESFW</name>
<sequence>MTVFNDCPQHITVIIDNNDNMSEDFASPSIIASGGNASGCVDASTWPGQSSFDMSFHSGDKMHILLGQSPLYATCTIPEYLPNGKGGVVLAPGRPSQTGGDYNFWFFNGPGVLTPLINSVMQANLPAIIKYISSNSINVKISETNSLTIKGLQLDPASVQCTYAGILPKSGGSSNLWNVNMVFRLREGYLVGTETISDQTGSFNLSVTDLVVYIQAQIDLTFHTKPHVTALQCSLGDYHLSGTIIDVLEALFPLIENLFSIGATPFRVAGFINTIFNASVISVINSFISKVVETPHPKTKYASSLIHSLRFGSSVLAYPRRKVVKLSRPPLGTDLSIWMSTPQIQARRMGRLKLPGTHSSATYGLTAVLSQIVYPHVQFLWNMSAHASPANGNWPICIPPERKNPLYIGPICHNFILGRAVNAISRTQGRNILEQLQSGIRHFDFRVYYDTRDGHFYTQHILRGPLFSDVLAQIRFFINAHPGSGELIFAAISHTNFGHHPAQAPRFAQLVNSYIAPEYLYYEPDSFGQPSFDFQILSEATVADITQGAPKVMFMNLDWRVYAFADVITNTDGYAGAPIRPGDEPRTVDDLSAQQGLGLRCHHPDSAPLWSVDWVLTPDLPTVVQTVLIHLTGVQKWALQDMAAQANASLAGFLNLHGGANARFNVVSVDWLEYGAEKSVSELVIGMNH</sequence>
<evidence type="ECO:0000313" key="2">
    <source>
        <dbReference type="Proteomes" id="UP000030651"/>
    </source>
</evidence>
<proteinExistence type="predicted"/>
<dbReference type="PANTHER" id="PTHR13593">
    <property type="match status" value="1"/>
</dbReference>
<dbReference type="PANTHER" id="PTHR13593:SF113">
    <property type="entry name" value="SI:DKEY-266F7.9"/>
    <property type="match status" value="1"/>
</dbReference>
<dbReference type="GeneID" id="19274220"/>
<dbReference type="GO" id="GO:0008081">
    <property type="term" value="F:phosphoric diester hydrolase activity"/>
    <property type="evidence" value="ECO:0007669"/>
    <property type="project" value="InterPro"/>
</dbReference>
<dbReference type="InterPro" id="IPR017946">
    <property type="entry name" value="PLC-like_Pdiesterase_TIM-brl"/>
</dbReference>
<reference evidence="2" key="1">
    <citation type="journal article" date="2015" name="BMC Genomics">
        <title>Genomic and transcriptomic analysis of the endophytic fungus Pestalotiopsis fici reveals its lifestyle and high potential for synthesis of natural products.</title>
        <authorList>
            <person name="Wang X."/>
            <person name="Zhang X."/>
            <person name="Liu L."/>
            <person name="Xiang M."/>
            <person name="Wang W."/>
            <person name="Sun X."/>
            <person name="Che Y."/>
            <person name="Guo L."/>
            <person name="Liu G."/>
            <person name="Guo L."/>
            <person name="Wang C."/>
            <person name="Yin W.B."/>
            <person name="Stadler M."/>
            <person name="Zhang X."/>
            <person name="Liu X."/>
        </authorList>
    </citation>
    <scope>NUCLEOTIDE SEQUENCE [LARGE SCALE GENOMIC DNA]</scope>
    <source>
        <strain evidence="2">W106-1 / CGMCC3.15140</strain>
    </source>
</reference>